<dbReference type="Proteomes" id="UP000242869">
    <property type="component" value="Unassembled WGS sequence"/>
</dbReference>
<protein>
    <submittedName>
        <fullName evidence="1">Uncharacterized protein</fullName>
    </submittedName>
</protein>
<evidence type="ECO:0000313" key="2">
    <source>
        <dbReference type="Proteomes" id="UP000242869"/>
    </source>
</evidence>
<accession>A0A1I4VQZ8</accession>
<proteinExistence type="predicted"/>
<keyword evidence="2" id="KW-1185">Reference proteome</keyword>
<dbReference type="EMBL" id="FOVE01000002">
    <property type="protein sequence ID" value="SFN03698.1"/>
    <property type="molecule type" value="Genomic_DNA"/>
</dbReference>
<evidence type="ECO:0000313" key="1">
    <source>
        <dbReference type="EMBL" id="SFN03698.1"/>
    </source>
</evidence>
<reference evidence="2" key="1">
    <citation type="submission" date="2016-10" db="EMBL/GenBank/DDBJ databases">
        <authorList>
            <person name="Varghese N."/>
            <person name="Submissions S."/>
        </authorList>
    </citation>
    <scope>NUCLEOTIDE SEQUENCE [LARGE SCALE GENOMIC DNA]</scope>
    <source>
        <strain evidence="2">DSM 6150</strain>
    </source>
</reference>
<organism evidence="1 2">
    <name type="scientific">Formivibrio citricus</name>
    <dbReference type="NCBI Taxonomy" id="83765"/>
    <lineage>
        <taxon>Bacteria</taxon>
        <taxon>Pseudomonadati</taxon>
        <taxon>Pseudomonadota</taxon>
        <taxon>Betaproteobacteria</taxon>
        <taxon>Neisseriales</taxon>
        <taxon>Chitinibacteraceae</taxon>
        <taxon>Formivibrio</taxon>
    </lineage>
</organism>
<name>A0A1I4VQZ8_9NEIS</name>
<sequence>MDKFTEEELYWLRKVLNDELGDEIIPDEVADSLAIRQYISWSHAAATYIRGIMASTLKLPEE</sequence>
<gene>
    <name evidence="1" type="ORF">SAMN05660284_00338</name>
</gene>
<dbReference type="AlphaFoldDB" id="A0A1I4VQZ8"/>
<dbReference type="RefSeq" id="WP_091190318.1">
    <property type="nucleotide sequence ID" value="NZ_FOVE01000002.1"/>
</dbReference>